<dbReference type="PANTHER" id="PTHR10344:SF4">
    <property type="entry name" value="UMP-CMP KINASE 2, MITOCHONDRIAL"/>
    <property type="match status" value="1"/>
</dbReference>
<dbReference type="InterPro" id="IPR027417">
    <property type="entry name" value="P-loop_NTPase"/>
</dbReference>
<proteinExistence type="inferred from homology"/>
<dbReference type="GO" id="GO:0006227">
    <property type="term" value="P:dUDP biosynthetic process"/>
    <property type="evidence" value="ECO:0007669"/>
    <property type="project" value="TreeGrafter"/>
</dbReference>
<keyword evidence="3 8" id="KW-0545">Nucleotide biosynthesis</keyword>
<evidence type="ECO:0000256" key="2">
    <source>
        <dbReference type="ARBA" id="ARBA00022679"/>
    </source>
</evidence>
<reference evidence="10" key="1">
    <citation type="submission" date="2021-01" db="EMBL/GenBank/DDBJ databases">
        <title>Modified the classification status of verrucomicrobia.</title>
        <authorList>
            <person name="Feng X."/>
        </authorList>
    </citation>
    <scope>NUCLEOTIDE SEQUENCE</scope>
    <source>
        <strain evidence="10">_KCTC 22039</strain>
    </source>
</reference>
<dbReference type="InterPro" id="IPR018095">
    <property type="entry name" value="Thymidylate_kin_CS"/>
</dbReference>
<evidence type="ECO:0000256" key="3">
    <source>
        <dbReference type="ARBA" id="ARBA00022727"/>
    </source>
</evidence>
<dbReference type="SUPFAM" id="SSF52540">
    <property type="entry name" value="P-loop containing nucleoside triphosphate hydrolases"/>
    <property type="match status" value="1"/>
</dbReference>
<evidence type="ECO:0000256" key="8">
    <source>
        <dbReference type="HAMAP-Rule" id="MF_00165"/>
    </source>
</evidence>
<dbReference type="GO" id="GO:0004798">
    <property type="term" value="F:dTMP kinase activity"/>
    <property type="evidence" value="ECO:0007669"/>
    <property type="project" value="UniProtKB-UniRule"/>
</dbReference>
<accession>A0A8J7MCK6</accession>
<dbReference type="AlphaFoldDB" id="A0A8J7MCK6"/>
<keyword evidence="5 8" id="KW-0418">Kinase</keyword>
<dbReference type="Gene3D" id="3.40.50.300">
    <property type="entry name" value="P-loop containing nucleotide triphosphate hydrolases"/>
    <property type="match status" value="1"/>
</dbReference>
<keyword evidence="11" id="KW-1185">Reference proteome</keyword>
<protein>
    <recommendedName>
        <fullName evidence="8">Thymidylate kinase</fullName>
        <ecNumber evidence="8">2.7.4.9</ecNumber>
    </recommendedName>
    <alternativeName>
        <fullName evidence="8">dTMP kinase</fullName>
    </alternativeName>
</protein>
<dbReference type="EC" id="2.7.4.9" evidence="8"/>
<dbReference type="InterPro" id="IPR039430">
    <property type="entry name" value="Thymidylate_kin-like_dom"/>
</dbReference>
<comment type="similarity">
    <text evidence="1 8">Belongs to the thymidylate kinase family.</text>
</comment>
<evidence type="ECO:0000259" key="9">
    <source>
        <dbReference type="Pfam" id="PF02223"/>
    </source>
</evidence>
<dbReference type="GO" id="GO:0005737">
    <property type="term" value="C:cytoplasm"/>
    <property type="evidence" value="ECO:0007669"/>
    <property type="project" value="TreeGrafter"/>
</dbReference>
<evidence type="ECO:0000256" key="5">
    <source>
        <dbReference type="ARBA" id="ARBA00022777"/>
    </source>
</evidence>
<evidence type="ECO:0000256" key="7">
    <source>
        <dbReference type="ARBA" id="ARBA00048743"/>
    </source>
</evidence>
<sequence>MQDSPNRGTFIVIEGIDGTGKSTQVRMLAEALRADGHEVVQSFEPTNGQYGKVLRESASTGRLSIDDELDLFLKDRAEHLDQLILPALAEGKIVILDRYYFSTMAYQGARGLDPTMIREKNEAFAPQPDLLLILDLDVESAHQRIGLRGDTTNDFEKAENLRRCRDIFLSLKPEPFARVVPSTGSIEEIHSQLLELARSQLKSASK</sequence>
<keyword evidence="2 8" id="KW-0808">Transferase</keyword>
<dbReference type="Pfam" id="PF02223">
    <property type="entry name" value="Thymidylate_kin"/>
    <property type="match status" value="1"/>
</dbReference>
<comment type="catalytic activity">
    <reaction evidence="7 8">
        <text>dTMP + ATP = dTDP + ADP</text>
        <dbReference type="Rhea" id="RHEA:13517"/>
        <dbReference type="ChEBI" id="CHEBI:30616"/>
        <dbReference type="ChEBI" id="CHEBI:58369"/>
        <dbReference type="ChEBI" id="CHEBI:63528"/>
        <dbReference type="ChEBI" id="CHEBI:456216"/>
        <dbReference type="EC" id="2.7.4.9"/>
    </reaction>
</comment>
<feature type="domain" description="Thymidylate kinase-like" evidence="9">
    <location>
        <begin position="13"/>
        <end position="192"/>
    </location>
</feature>
<dbReference type="PROSITE" id="PS01331">
    <property type="entry name" value="THYMIDYLATE_KINASE"/>
    <property type="match status" value="1"/>
</dbReference>
<dbReference type="PANTHER" id="PTHR10344">
    <property type="entry name" value="THYMIDYLATE KINASE"/>
    <property type="match status" value="1"/>
</dbReference>
<evidence type="ECO:0000313" key="10">
    <source>
        <dbReference type="EMBL" id="MBK1790677.1"/>
    </source>
</evidence>
<dbReference type="RefSeq" id="WP_200310703.1">
    <property type="nucleotide sequence ID" value="NZ_JAENIM010000031.1"/>
</dbReference>
<comment type="caution">
    <text evidence="10">The sequence shown here is derived from an EMBL/GenBank/DDBJ whole genome shotgun (WGS) entry which is preliminary data.</text>
</comment>
<evidence type="ECO:0000256" key="1">
    <source>
        <dbReference type="ARBA" id="ARBA00009776"/>
    </source>
</evidence>
<dbReference type="GO" id="GO:0005524">
    <property type="term" value="F:ATP binding"/>
    <property type="evidence" value="ECO:0007669"/>
    <property type="project" value="UniProtKB-UniRule"/>
</dbReference>
<dbReference type="InterPro" id="IPR018094">
    <property type="entry name" value="Thymidylate_kinase"/>
</dbReference>
<dbReference type="GO" id="GO:0006235">
    <property type="term" value="P:dTTP biosynthetic process"/>
    <property type="evidence" value="ECO:0007669"/>
    <property type="project" value="UniProtKB-UniRule"/>
</dbReference>
<keyword evidence="4 8" id="KW-0547">Nucleotide-binding</keyword>
<dbReference type="HAMAP" id="MF_00165">
    <property type="entry name" value="Thymidylate_kinase"/>
    <property type="match status" value="1"/>
</dbReference>
<evidence type="ECO:0000256" key="6">
    <source>
        <dbReference type="ARBA" id="ARBA00022840"/>
    </source>
</evidence>
<evidence type="ECO:0000313" key="11">
    <source>
        <dbReference type="Proteomes" id="UP000624703"/>
    </source>
</evidence>
<dbReference type="NCBIfam" id="TIGR00041">
    <property type="entry name" value="DTMP_kinase"/>
    <property type="match status" value="1"/>
</dbReference>
<dbReference type="EMBL" id="JAENIM010000031">
    <property type="protein sequence ID" value="MBK1790677.1"/>
    <property type="molecule type" value="Genomic_DNA"/>
</dbReference>
<organism evidence="10 11">
    <name type="scientific">Persicirhabdus sediminis</name>
    <dbReference type="NCBI Taxonomy" id="454144"/>
    <lineage>
        <taxon>Bacteria</taxon>
        <taxon>Pseudomonadati</taxon>
        <taxon>Verrucomicrobiota</taxon>
        <taxon>Verrucomicrobiia</taxon>
        <taxon>Verrucomicrobiales</taxon>
        <taxon>Verrucomicrobiaceae</taxon>
        <taxon>Persicirhabdus</taxon>
    </lineage>
</organism>
<feature type="binding site" evidence="8">
    <location>
        <begin position="15"/>
        <end position="22"/>
    </location>
    <ligand>
        <name>ATP</name>
        <dbReference type="ChEBI" id="CHEBI:30616"/>
    </ligand>
</feature>
<keyword evidence="6 8" id="KW-0067">ATP-binding</keyword>
<dbReference type="GO" id="GO:0006233">
    <property type="term" value="P:dTDP biosynthetic process"/>
    <property type="evidence" value="ECO:0007669"/>
    <property type="project" value="InterPro"/>
</dbReference>
<dbReference type="Proteomes" id="UP000624703">
    <property type="component" value="Unassembled WGS sequence"/>
</dbReference>
<dbReference type="CDD" id="cd01672">
    <property type="entry name" value="TMPK"/>
    <property type="match status" value="1"/>
</dbReference>
<comment type="function">
    <text evidence="8">Phosphorylation of dTMP to form dTDP in both de novo and salvage pathways of dTTP synthesis.</text>
</comment>
<name>A0A8J7MCK6_9BACT</name>
<gene>
    <name evidence="8" type="primary">tmk</name>
    <name evidence="10" type="ORF">JIN82_05855</name>
</gene>
<evidence type="ECO:0000256" key="4">
    <source>
        <dbReference type="ARBA" id="ARBA00022741"/>
    </source>
</evidence>